<dbReference type="AlphaFoldDB" id="A0A6F9DRT4"/>
<evidence type="ECO:0000256" key="8">
    <source>
        <dbReference type="ARBA" id="ARBA00023134"/>
    </source>
</evidence>
<dbReference type="InterPro" id="IPR012945">
    <property type="entry name" value="Tubulin-bd_cofactor_C_dom"/>
</dbReference>
<evidence type="ECO:0000256" key="2">
    <source>
        <dbReference type="ARBA" id="ARBA00008848"/>
    </source>
</evidence>
<evidence type="ECO:0000256" key="14">
    <source>
        <dbReference type="SAM" id="MobiDB-lite"/>
    </source>
</evidence>
<keyword evidence="11" id="KW-0449">Lipoprotein</keyword>
<keyword evidence="10" id="KW-0564">Palmitate</keyword>
<proteinExistence type="evidence at transcript level"/>
<evidence type="ECO:0000313" key="16">
    <source>
        <dbReference type="EMBL" id="CAB3265676.1"/>
    </source>
</evidence>
<keyword evidence="9" id="KW-0472">Membrane</keyword>
<dbReference type="PIRSF" id="PIRSF037947">
    <property type="entry name" value="Protein_XRP2"/>
    <property type="match status" value="1"/>
</dbReference>
<evidence type="ECO:0000256" key="7">
    <source>
        <dbReference type="ARBA" id="ARBA00022741"/>
    </source>
</evidence>
<dbReference type="GO" id="GO:1990075">
    <property type="term" value="C:periciliary membrane compartment"/>
    <property type="evidence" value="ECO:0007669"/>
    <property type="project" value="TreeGrafter"/>
</dbReference>
<dbReference type="InterPro" id="IPR006599">
    <property type="entry name" value="CARP_motif"/>
</dbReference>
<dbReference type="GO" id="GO:0005525">
    <property type="term" value="F:GTP binding"/>
    <property type="evidence" value="ECO:0007669"/>
    <property type="project" value="UniProtKB-UniRule"/>
</dbReference>
<dbReference type="Gene3D" id="2.160.20.70">
    <property type="match status" value="1"/>
</dbReference>
<evidence type="ECO:0000259" key="15">
    <source>
        <dbReference type="PROSITE" id="PS51329"/>
    </source>
</evidence>
<dbReference type="PANTHER" id="PTHR15440">
    <property type="entry name" value="XRP2 PROTEIN"/>
    <property type="match status" value="1"/>
</dbReference>
<protein>
    <recommendedName>
        <fullName evidence="3 12">Protein XRP2</fullName>
    </recommendedName>
</protein>
<dbReference type="InterPro" id="IPR017901">
    <property type="entry name" value="C-CAP_CF_C-like"/>
</dbReference>
<dbReference type="InterPro" id="IPR039093">
    <property type="entry name" value="XRP2"/>
</dbReference>
<organism evidence="16">
    <name type="scientific">Phallusia mammillata</name>
    <dbReference type="NCBI Taxonomy" id="59560"/>
    <lineage>
        <taxon>Eukaryota</taxon>
        <taxon>Metazoa</taxon>
        <taxon>Chordata</taxon>
        <taxon>Tunicata</taxon>
        <taxon>Ascidiacea</taxon>
        <taxon>Phlebobranchia</taxon>
        <taxon>Ascidiidae</taxon>
        <taxon>Phallusia</taxon>
    </lineage>
</organism>
<gene>
    <name evidence="16" type="primary">Rp2</name>
</gene>
<dbReference type="InterPro" id="IPR016098">
    <property type="entry name" value="CAP/MinC_C"/>
</dbReference>
<dbReference type="GO" id="GO:0005096">
    <property type="term" value="F:GTPase activator activity"/>
    <property type="evidence" value="ECO:0007669"/>
    <property type="project" value="UniProtKB-UniRule"/>
</dbReference>
<evidence type="ECO:0000256" key="10">
    <source>
        <dbReference type="ARBA" id="ARBA00023139"/>
    </source>
</evidence>
<evidence type="ECO:0000256" key="1">
    <source>
        <dbReference type="ARBA" id="ARBA00004342"/>
    </source>
</evidence>
<comment type="subcellular location">
    <subcellularLocation>
        <location evidence="1">Cell membrane</location>
        <topology evidence="1">Lipid-anchor</topology>
        <orientation evidence="1">Cytoplasmic side</orientation>
    </subcellularLocation>
</comment>
<keyword evidence="6" id="KW-0519">Myristate</keyword>
<dbReference type="Pfam" id="PF07986">
    <property type="entry name" value="TBCC"/>
    <property type="match status" value="1"/>
</dbReference>
<dbReference type="PANTHER" id="PTHR15440:SF0">
    <property type="entry name" value="PROTEIN XRP2"/>
    <property type="match status" value="1"/>
</dbReference>
<dbReference type="InterPro" id="IPR036850">
    <property type="entry name" value="NDK-like_dom_sf"/>
</dbReference>
<sequence length="357" mass="40401">MGCCGSKKETPEETRKPYSWETREQIDPNDYTFDGIVNETVVRKQGSINGQPFVIKDCKDAKIFLLDAIATITIDDCSNCQFIIGPTKGSIFIRDCHDCKLICACQQFRTRDCTKIDTFLHCTTQPIIESSCKMKFGCYQLAYDGLEKQFTDSLLSIFNNSWYNIHDFTPVTESKNWMLVNEHVLIHDLFDLKSISDKDAASGNGDNEENEIEKTSLSAVSCNDSVIPLTRGSRERNFSESCLVLLFSSDNSVQTAFRLIATMKAKTQLIQTKEVTLSPDEIKRIISEQHLMKDWKTIRDGPVVGLEFNGEDCVNVCRKAVEQLEQESPTMYVSPSSDAARTEADSFYNFCDMRMSV</sequence>
<name>A0A6F9DRT4_9ASCI</name>
<keyword evidence="4 12" id="KW-0343">GTPase activation</keyword>
<evidence type="ECO:0000256" key="9">
    <source>
        <dbReference type="ARBA" id="ARBA00023136"/>
    </source>
</evidence>
<evidence type="ECO:0000256" key="13">
    <source>
        <dbReference type="PIRSR" id="PIRSR037947-1"/>
    </source>
</evidence>
<evidence type="ECO:0000256" key="6">
    <source>
        <dbReference type="ARBA" id="ARBA00022707"/>
    </source>
</evidence>
<feature type="binding site" evidence="13">
    <location>
        <begin position="106"/>
        <end position="109"/>
    </location>
    <ligand>
        <name>GTP</name>
        <dbReference type="ChEBI" id="CHEBI:37565"/>
    </ligand>
</feature>
<dbReference type="Gene3D" id="3.30.70.141">
    <property type="entry name" value="Nucleoside diphosphate kinase-like domain"/>
    <property type="match status" value="1"/>
</dbReference>
<dbReference type="PROSITE" id="PS51329">
    <property type="entry name" value="C_CAP_COFACTOR_C"/>
    <property type="match status" value="1"/>
</dbReference>
<comment type="function">
    <text evidence="12">Acts as a GTPase-activating protein (GAP) for tubulin in concert with tubulin-specific chaperone C, but does not enhance tubulin heterodimerization.</text>
</comment>
<feature type="binding site" evidence="13">
    <location>
        <begin position="89"/>
        <end position="90"/>
    </location>
    <ligand>
        <name>GTP</name>
        <dbReference type="ChEBI" id="CHEBI:37565"/>
    </ligand>
</feature>
<dbReference type="EMBL" id="LR789814">
    <property type="protein sequence ID" value="CAB3265676.1"/>
    <property type="molecule type" value="mRNA"/>
</dbReference>
<reference evidence="16" key="1">
    <citation type="submission" date="2020-04" db="EMBL/GenBank/DDBJ databases">
        <authorList>
            <person name="Neveu A P."/>
        </authorList>
    </citation>
    <scope>NUCLEOTIDE SEQUENCE</scope>
    <source>
        <tissue evidence="16">Whole embryo</tissue>
    </source>
</reference>
<feature type="region of interest" description="Disordered" evidence="14">
    <location>
        <begin position="1"/>
        <end position="20"/>
    </location>
</feature>
<accession>A0A6F9DRT4</accession>
<keyword evidence="7 12" id="KW-0547">Nucleotide-binding</keyword>
<keyword evidence="5" id="KW-1003">Cell membrane</keyword>
<comment type="similarity">
    <text evidence="2 12">Belongs to the TBCC family.</text>
</comment>
<evidence type="ECO:0000256" key="12">
    <source>
        <dbReference type="PIRNR" id="PIRNR037947"/>
    </source>
</evidence>
<dbReference type="GO" id="GO:0005929">
    <property type="term" value="C:cilium"/>
    <property type="evidence" value="ECO:0007669"/>
    <property type="project" value="TreeGrafter"/>
</dbReference>
<evidence type="ECO:0000256" key="3">
    <source>
        <dbReference type="ARBA" id="ARBA00015771"/>
    </source>
</evidence>
<evidence type="ECO:0000256" key="11">
    <source>
        <dbReference type="ARBA" id="ARBA00023288"/>
    </source>
</evidence>
<dbReference type="SMART" id="SM00673">
    <property type="entry name" value="CARP"/>
    <property type="match status" value="2"/>
</dbReference>
<evidence type="ECO:0000256" key="5">
    <source>
        <dbReference type="ARBA" id="ARBA00022475"/>
    </source>
</evidence>
<keyword evidence="8 12" id="KW-0342">GTP-binding</keyword>
<dbReference type="GO" id="GO:0006892">
    <property type="term" value="P:post-Golgi vesicle-mediated transport"/>
    <property type="evidence" value="ECO:0007669"/>
    <property type="project" value="TreeGrafter"/>
</dbReference>
<feature type="domain" description="C-CAP/cofactor C-like" evidence="15">
    <location>
        <begin position="16"/>
        <end position="170"/>
    </location>
</feature>
<evidence type="ECO:0000256" key="4">
    <source>
        <dbReference type="ARBA" id="ARBA00022468"/>
    </source>
</evidence>